<dbReference type="PROSITE" id="PS51257">
    <property type="entry name" value="PROKAR_LIPOPROTEIN"/>
    <property type="match status" value="1"/>
</dbReference>
<comment type="caution">
    <text evidence="2">The sequence shown here is derived from an EMBL/GenBank/DDBJ whole genome shotgun (WGS) entry which is preliminary data.</text>
</comment>
<dbReference type="RefSeq" id="WP_194213886.1">
    <property type="nucleotide sequence ID" value="NZ_CP061205.1"/>
</dbReference>
<keyword evidence="3" id="KW-1185">Reference proteome</keyword>
<dbReference type="Proteomes" id="UP001595444">
    <property type="component" value="Unassembled WGS sequence"/>
</dbReference>
<gene>
    <name evidence="2" type="ORF">ACFOKA_11100</name>
</gene>
<evidence type="ECO:0000313" key="3">
    <source>
        <dbReference type="Proteomes" id="UP001595444"/>
    </source>
</evidence>
<sequence>MTLRSIVVLLVASFALAACGGGKGNVPDEFEVVNRAPLVIPPEADLVPPRPGEPRAQEIDPGQQAYDALFPNAKITREAPKSKSELDLLRRMAASDPDIRSNVADKDADVVKKTLLLADILAADERTYKPDNIEIKRVSSTAVK</sequence>
<keyword evidence="1" id="KW-0732">Signal</keyword>
<proteinExistence type="predicted"/>
<reference evidence="3" key="1">
    <citation type="journal article" date="2019" name="Int. J. Syst. Evol. Microbiol.">
        <title>The Global Catalogue of Microorganisms (GCM) 10K type strain sequencing project: providing services to taxonomists for standard genome sequencing and annotation.</title>
        <authorList>
            <consortium name="The Broad Institute Genomics Platform"/>
            <consortium name="The Broad Institute Genome Sequencing Center for Infectious Disease"/>
            <person name="Wu L."/>
            <person name="Ma J."/>
        </authorList>
    </citation>
    <scope>NUCLEOTIDE SEQUENCE [LARGE SCALE GENOMIC DNA]</scope>
    <source>
        <strain evidence="3">KCTC 62164</strain>
    </source>
</reference>
<feature type="signal peptide" evidence="1">
    <location>
        <begin position="1"/>
        <end position="17"/>
    </location>
</feature>
<dbReference type="InterPro" id="IPR021395">
    <property type="entry name" value="DUF3035"/>
</dbReference>
<accession>A0ABV7D5H0</accession>
<protein>
    <submittedName>
        <fullName evidence="2">DUF3035 domain-containing protein</fullName>
    </submittedName>
</protein>
<organism evidence="2 3">
    <name type="scientific">Kordiimonas pumila</name>
    <dbReference type="NCBI Taxonomy" id="2161677"/>
    <lineage>
        <taxon>Bacteria</taxon>
        <taxon>Pseudomonadati</taxon>
        <taxon>Pseudomonadota</taxon>
        <taxon>Alphaproteobacteria</taxon>
        <taxon>Kordiimonadales</taxon>
        <taxon>Kordiimonadaceae</taxon>
        <taxon>Kordiimonas</taxon>
    </lineage>
</organism>
<name>A0ABV7D5H0_9PROT</name>
<evidence type="ECO:0000256" key="1">
    <source>
        <dbReference type="SAM" id="SignalP"/>
    </source>
</evidence>
<dbReference type="EMBL" id="JBHRSL010000010">
    <property type="protein sequence ID" value="MFC3052448.1"/>
    <property type="molecule type" value="Genomic_DNA"/>
</dbReference>
<dbReference type="Pfam" id="PF11233">
    <property type="entry name" value="DUF3035"/>
    <property type="match status" value="1"/>
</dbReference>
<feature type="chain" id="PRO_5046673170" evidence="1">
    <location>
        <begin position="18"/>
        <end position="144"/>
    </location>
</feature>
<evidence type="ECO:0000313" key="2">
    <source>
        <dbReference type="EMBL" id="MFC3052448.1"/>
    </source>
</evidence>